<reference evidence="1 2" key="1">
    <citation type="journal article" date="2016" name="Nat. Commun.">
        <title>Thousands of microbial genomes shed light on interconnected biogeochemical processes in an aquifer system.</title>
        <authorList>
            <person name="Anantharaman K."/>
            <person name="Brown C.T."/>
            <person name="Hug L.A."/>
            <person name="Sharon I."/>
            <person name="Castelle C.J."/>
            <person name="Probst A.J."/>
            <person name="Thomas B.C."/>
            <person name="Singh A."/>
            <person name="Wilkins M.J."/>
            <person name="Karaoz U."/>
            <person name="Brodie E.L."/>
            <person name="Williams K.H."/>
            <person name="Hubbard S.S."/>
            <person name="Banfield J.F."/>
        </authorList>
    </citation>
    <scope>NUCLEOTIDE SEQUENCE [LARGE SCALE GENOMIC DNA]</scope>
</reference>
<dbReference type="EMBL" id="MFZO01000012">
    <property type="protein sequence ID" value="OGK25347.1"/>
    <property type="molecule type" value="Genomic_DNA"/>
</dbReference>
<dbReference type="AlphaFoldDB" id="A0A1F7H1T0"/>
<name>A0A1F7H1T0_9BACT</name>
<evidence type="ECO:0000313" key="1">
    <source>
        <dbReference type="EMBL" id="OGK25347.1"/>
    </source>
</evidence>
<protein>
    <submittedName>
        <fullName evidence="1">Uncharacterized protein</fullName>
    </submittedName>
</protein>
<gene>
    <name evidence="1" type="ORF">A3C25_06220</name>
</gene>
<accession>A0A1F7H1T0</accession>
<sequence length="228" mass="24594">MDDLNPPATPSTVPDSVRDINLFGPADFASNLAQKLNMESTALADALARYYGEKKIAFGEVASPTTTDLAVISAALFQKAQADKRGEEKVLGYKIGEWTEETRNGGKARELYLSATVGVGGGVTISVTDPGLMHPTMRLSFRKKEESLSRPGVKSKVEYEAQFFGDERKLPDEHKIPGVRRLPGITPAHARMVNPVPLLVSGGTVRYFVDKAFNLSLPPNQPAAPPAS</sequence>
<evidence type="ECO:0000313" key="2">
    <source>
        <dbReference type="Proteomes" id="UP000177913"/>
    </source>
</evidence>
<comment type="caution">
    <text evidence="1">The sequence shown here is derived from an EMBL/GenBank/DDBJ whole genome shotgun (WGS) entry which is preliminary data.</text>
</comment>
<dbReference type="Proteomes" id="UP000177913">
    <property type="component" value="Unassembled WGS sequence"/>
</dbReference>
<organism evidence="1 2">
    <name type="scientific">Candidatus Roizmanbacteria bacterium RIFCSPHIGHO2_02_FULL_38_11</name>
    <dbReference type="NCBI Taxonomy" id="1802039"/>
    <lineage>
        <taxon>Bacteria</taxon>
        <taxon>Candidatus Roizmaniibacteriota</taxon>
    </lineage>
</organism>
<proteinExistence type="predicted"/>